<keyword evidence="2" id="KW-1003">Cell membrane</keyword>
<dbReference type="OrthoDB" id="9806984at2"/>
<dbReference type="GO" id="GO:0005886">
    <property type="term" value="C:plasma membrane"/>
    <property type="evidence" value="ECO:0007669"/>
    <property type="project" value="UniProtKB-SubCell"/>
</dbReference>
<comment type="subcellular location">
    <subcellularLocation>
        <location evidence="1">Cell inner membrane</location>
    </subcellularLocation>
</comment>
<keyword evidence="4 8" id="KW-0812">Transmembrane</keyword>
<evidence type="ECO:0000256" key="6">
    <source>
        <dbReference type="ARBA" id="ARBA00023136"/>
    </source>
</evidence>
<evidence type="ECO:0000256" key="5">
    <source>
        <dbReference type="ARBA" id="ARBA00022989"/>
    </source>
</evidence>
<dbReference type="RefSeq" id="WP_148360334.1">
    <property type="nucleotide sequence ID" value="NZ_BANB01000104.1"/>
</dbReference>
<organism evidence="10 11">
    <name type="scientific">Acidisphaera rubrifaciens HS-AP3</name>
    <dbReference type="NCBI Taxonomy" id="1231350"/>
    <lineage>
        <taxon>Bacteria</taxon>
        <taxon>Pseudomonadati</taxon>
        <taxon>Pseudomonadota</taxon>
        <taxon>Alphaproteobacteria</taxon>
        <taxon>Acetobacterales</taxon>
        <taxon>Acetobacteraceae</taxon>
        <taxon>Acidisphaera</taxon>
    </lineage>
</organism>
<dbReference type="PANTHER" id="PTHR30462">
    <property type="entry name" value="INTERMEMBRANE TRANSPORT PROTEIN PQIB-RELATED"/>
    <property type="match status" value="1"/>
</dbReference>
<evidence type="ECO:0000259" key="9">
    <source>
        <dbReference type="Pfam" id="PF02470"/>
    </source>
</evidence>
<name>A0A0D6P486_9PROT</name>
<keyword evidence="5 8" id="KW-1133">Transmembrane helix</keyword>
<feature type="region of interest" description="Disordered" evidence="7">
    <location>
        <begin position="1"/>
        <end position="34"/>
    </location>
</feature>
<evidence type="ECO:0000256" key="3">
    <source>
        <dbReference type="ARBA" id="ARBA00022519"/>
    </source>
</evidence>
<protein>
    <submittedName>
        <fullName evidence="10">Paraquat-inducible protein B</fullName>
    </submittedName>
</protein>
<feature type="domain" description="Mce/MlaD" evidence="9">
    <location>
        <begin position="326"/>
        <end position="415"/>
    </location>
</feature>
<feature type="compositionally biased region" description="Basic and acidic residues" evidence="7">
    <location>
        <begin position="1"/>
        <end position="14"/>
    </location>
</feature>
<dbReference type="Pfam" id="PF02470">
    <property type="entry name" value="MlaD"/>
    <property type="match status" value="2"/>
</dbReference>
<keyword evidence="6 8" id="KW-0472">Membrane</keyword>
<evidence type="ECO:0000256" key="1">
    <source>
        <dbReference type="ARBA" id="ARBA00004533"/>
    </source>
</evidence>
<dbReference type="PANTHER" id="PTHR30462:SF0">
    <property type="entry name" value="INTERMEMBRANE TRANSPORT PROTEIN YEBT"/>
    <property type="match status" value="1"/>
</dbReference>
<accession>A0A0D6P486</accession>
<dbReference type="InterPro" id="IPR051800">
    <property type="entry name" value="PqiA-PqiB_transport"/>
</dbReference>
<proteinExistence type="predicted"/>
<dbReference type="InterPro" id="IPR003399">
    <property type="entry name" value="Mce/MlaD"/>
</dbReference>
<feature type="domain" description="Mce/MlaD" evidence="9">
    <location>
        <begin position="72"/>
        <end position="163"/>
    </location>
</feature>
<keyword evidence="3" id="KW-0997">Cell inner membrane</keyword>
<keyword evidence="11" id="KW-1185">Reference proteome</keyword>
<evidence type="ECO:0000256" key="2">
    <source>
        <dbReference type="ARBA" id="ARBA00022475"/>
    </source>
</evidence>
<reference evidence="10 11" key="1">
    <citation type="submission" date="2012-11" db="EMBL/GenBank/DDBJ databases">
        <title>Whole genome sequence of Acidisphaera rubrifaciens HS-AP3.</title>
        <authorList>
            <person name="Azuma Y."/>
            <person name="Higashiura N."/>
            <person name="Hirakawa H."/>
            <person name="Matsushita K."/>
        </authorList>
    </citation>
    <scope>NUCLEOTIDE SEQUENCE [LARGE SCALE GENOMIC DNA]</scope>
    <source>
        <strain evidence="10 11">HS-AP3</strain>
    </source>
</reference>
<evidence type="ECO:0000256" key="8">
    <source>
        <dbReference type="SAM" id="Phobius"/>
    </source>
</evidence>
<dbReference type="AlphaFoldDB" id="A0A0D6P486"/>
<evidence type="ECO:0000256" key="7">
    <source>
        <dbReference type="SAM" id="MobiDB-lite"/>
    </source>
</evidence>
<comment type="caution">
    <text evidence="10">The sequence shown here is derived from an EMBL/GenBank/DDBJ whole genome shotgun (WGS) entry which is preliminary data.</text>
</comment>
<dbReference type="Proteomes" id="UP000032680">
    <property type="component" value="Unassembled WGS sequence"/>
</dbReference>
<evidence type="ECO:0000313" key="11">
    <source>
        <dbReference type="Proteomes" id="UP000032680"/>
    </source>
</evidence>
<evidence type="ECO:0000313" key="10">
    <source>
        <dbReference type="EMBL" id="GAN76482.1"/>
    </source>
</evidence>
<feature type="transmembrane region" description="Helical" evidence="8">
    <location>
        <begin position="48"/>
        <end position="65"/>
    </location>
</feature>
<dbReference type="EMBL" id="BANB01000104">
    <property type="protein sequence ID" value="GAN76482.1"/>
    <property type="molecule type" value="Genomic_DNA"/>
</dbReference>
<sequence>MSGGSGDERPESGRPDGSPPPHDTDGETERAAPVQATLRASHRRRFNLIWIIPIVTVAIGLYLAITTIRNHGPTITITFNSAEGLKAGQSQVRHKDVVLGTVRNIRLSDDFSHVIVTAELHAGYDRLLTSTTRIWVVKPRFFAGNISGFETLLSGAYIDLLPGAAGGKSQRDFTGLENPPVLEENTPGRTFVLRADRLGSLSQGSPVFYRDMSVGEVLGWDVGEMANYVTLRVFVRAPFDKYVHERTHFWNASGVNVSLSGTGLQVQVESLRAILLGGIAFDNPPKEPTATEAAANQEFPLYKDKEAADSASYGKPLYFEAFFEGSVRGLSQGATVDLRGIKIGQVTGISLRYDRKNDRVLIPVQFEVQPDRIADNELATRHDVARVVSDLVRRGLRAQLTSANLITGAQSVSLDIDPDAPPAEMTRDGDRFVIPSLRGGGLDNITASISQLLQKVNAIPFKAIGDNLNTALAGVAGVANGAQLRGALTAMQQALASVQDLTQKLDREASPALARLPAIAQSLSETVAHANRLVSSVDTGYGGDSRFKRDLDRLLAQLNETASSVRVLADLLTRHPEALIRGRTNTGAE</sequence>
<gene>
    <name evidence="10" type="ORF">Asru_0104_05</name>
</gene>
<evidence type="ECO:0000256" key="4">
    <source>
        <dbReference type="ARBA" id="ARBA00022692"/>
    </source>
</evidence>